<organism evidence="1 2">
    <name type="scientific">Microbacterium awajiense</name>
    <dbReference type="NCBI Taxonomy" id="415214"/>
    <lineage>
        <taxon>Bacteria</taxon>
        <taxon>Bacillati</taxon>
        <taxon>Actinomycetota</taxon>
        <taxon>Actinomycetes</taxon>
        <taxon>Micrococcales</taxon>
        <taxon>Microbacteriaceae</taxon>
        <taxon>Microbacterium</taxon>
    </lineage>
</organism>
<gene>
    <name evidence="1" type="ORF">GCM10022200_07570</name>
</gene>
<dbReference type="RefSeq" id="WP_344736543.1">
    <property type="nucleotide sequence ID" value="NZ_BAAAYU010000001.1"/>
</dbReference>
<reference evidence="2" key="1">
    <citation type="journal article" date="2019" name="Int. J. Syst. Evol. Microbiol.">
        <title>The Global Catalogue of Microorganisms (GCM) 10K type strain sequencing project: providing services to taxonomists for standard genome sequencing and annotation.</title>
        <authorList>
            <consortium name="The Broad Institute Genomics Platform"/>
            <consortium name="The Broad Institute Genome Sequencing Center for Infectious Disease"/>
            <person name="Wu L."/>
            <person name="Ma J."/>
        </authorList>
    </citation>
    <scope>NUCLEOTIDE SEQUENCE [LARGE SCALE GENOMIC DNA]</scope>
    <source>
        <strain evidence="2">JCM 16544</strain>
    </source>
</reference>
<protein>
    <submittedName>
        <fullName evidence="1">Uncharacterized protein</fullName>
    </submittedName>
</protein>
<accession>A0ABP7A9G7</accession>
<proteinExistence type="predicted"/>
<keyword evidence="2" id="KW-1185">Reference proteome</keyword>
<sequence>MDFATRLDDGHQCRGCWPLQEATFENGLEEIVAHEDARGRFITITGARGNVERYLIDSPMTKAYLEARGLDWR</sequence>
<name>A0ABP7A9G7_9MICO</name>
<comment type="caution">
    <text evidence="1">The sequence shown here is derived from an EMBL/GenBank/DDBJ whole genome shotgun (WGS) entry which is preliminary data.</text>
</comment>
<evidence type="ECO:0000313" key="1">
    <source>
        <dbReference type="EMBL" id="GAA3627593.1"/>
    </source>
</evidence>
<dbReference type="EMBL" id="BAAAYU010000001">
    <property type="protein sequence ID" value="GAA3627593.1"/>
    <property type="molecule type" value="Genomic_DNA"/>
</dbReference>
<dbReference type="Proteomes" id="UP001501697">
    <property type="component" value="Unassembled WGS sequence"/>
</dbReference>
<evidence type="ECO:0000313" key="2">
    <source>
        <dbReference type="Proteomes" id="UP001501697"/>
    </source>
</evidence>